<keyword evidence="1" id="KW-0547">Nucleotide-binding</keyword>
<dbReference type="PANTHER" id="PTHR47964:SF1">
    <property type="entry name" value="ATP-DEPENDENT DNA HELICASE HOMOLOG RECG, CHLOROPLASTIC"/>
    <property type="match status" value="1"/>
</dbReference>
<dbReference type="PROSITE" id="PS51192">
    <property type="entry name" value="HELICASE_ATP_BIND_1"/>
    <property type="match status" value="1"/>
</dbReference>
<dbReference type="Pfam" id="PF17191">
    <property type="entry name" value="RecG_wedge"/>
    <property type="match status" value="1"/>
</dbReference>
<dbReference type="RefSeq" id="WP_138252185.1">
    <property type="nucleotide sequence ID" value="NZ_VAVZ01000007.1"/>
</dbReference>
<dbReference type="InterPro" id="IPR012340">
    <property type="entry name" value="NA-bd_OB-fold"/>
</dbReference>
<keyword evidence="3" id="KW-0378">Hydrolase</keyword>
<dbReference type="InterPro" id="IPR047112">
    <property type="entry name" value="RecG/Mfd"/>
</dbReference>
<keyword evidence="6" id="KW-0238">DNA-binding</keyword>
<evidence type="ECO:0000313" key="11">
    <source>
        <dbReference type="Proteomes" id="UP000310458"/>
    </source>
</evidence>
<keyword evidence="4 10" id="KW-0347">Helicase</keyword>
<dbReference type="PANTHER" id="PTHR47964">
    <property type="entry name" value="ATP-DEPENDENT DNA HELICASE HOMOLOG RECG, CHLOROPLASTIC"/>
    <property type="match status" value="1"/>
</dbReference>
<protein>
    <submittedName>
        <fullName evidence="10">ATP-dependent DNA helicase RecG</fullName>
    </submittedName>
</protein>
<keyword evidence="2" id="KW-0227">DNA damage</keyword>
<feature type="domain" description="Helicase ATP-binding" evidence="8">
    <location>
        <begin position="287"/>
        <end position="464"/>
    </location>
</feature>
<dbReference type="Pfam" id="PF00271">
    <property type="entry name" value="Helicase_C"/>
    <property type="match status" value="1"/>
</dbReference>
<evidence type="ECO:0000259" key="9">
    <source>
        <dbReference type="PROSITE" id="PS51194"/>
    </source>
</evidence>
<dbReference type="InterPro" id="IPR011545">
    <property type="entry name" value="DEAD/DEAH_box_helicase_dom"/>
</dbReference>
<evidence type="ECO:0000256" key="4">
    <source>
        <dbReference type="ARBA" id="ARBA00022806"/>
    </source>
</evidence>
<dbReference type="GO" id="GO:0006281">
    <property type="term" value="P:DNA repair"/>
    <property type="evidence" value="ECO:0007669"/>
    <property type="project" value="UniProtKB-KW"/>
</dbReference>
<dbReference type="Pfam" id="PF00270">
    <property type="entry name" value="DEAD"/>
    <property type="match status" value="1"/>
</dbReference>
<dbReference type="InterPro" id="IPR033454">
    <property type="entry name" value="RecG_wedge"/>
</dbReference>
<feature type="domain" description="Helicase C-terminal" evidence="9">
    <location>
        <begin position="535"/>
        <end position="702"/>
    </location>
</feature>
<dbReference type="InterPro" id="IPR014001">
    <property type="entry name" value="Helicase_ATP-bd"/>
</dbReference>
<proteinExistence type="predicted"/>
<organism evidence="10 11">
    <name type="scientific">Nesterenkonia salmonea</name>
    <dbReference type="NCBI Taxonomy" id="1804987"/>
    <lineage>
        <taxon>Bacteria</taxon>
        <taxon>Bacillati</taxon>
        <taxon>Actinomycetota</taxon>
        <taxon>Actinomycetes</taxon>
        <taxon>Micrococcales</taxon>
        <taxon>Micrococcaceae</taxon>
        <taxon>Nesterenkonia</taxon>
    </lineage>
</organism>
<dbReference type="AlphaFoldDB" id="A0A5R9BE46"/>
<evidence type="ECO:0000256" key="1">
    <source>
        <dbReference type="ARBA" id="ARBA00022741"/>
    </source>
</evidence>
<evidence type="ECO:0000256" key="3">
    <source>
        <dbReference type="ARBA" id="ARBA00022801"/>
    </source>
</evidence>
<evidence type="ECO:0000259" key="8">
    <source>
        <dbReference type="PROSITE" id="PS51192"/>
    </source>
</evidence>
<evidence type="ECO:0000313" key="10">
    <source>
        <dbReference type="EMBL" id="TLP98814.1"/>
    </source>
</evidence>
<keyword evidence="11" id="KW-1185">Reference proteome</keyword>
<dbReference type="GO" id="GO:0005524">
    <property type="term" value="F:ATP binding"/>
    <property type="evidence" value="ECO:0007669"/>
    <property type="project" value="UniProtKB-KW"/>
</dbReference>
<dbReference type="CDD" id="cd04488">
    <property type="entry name" value="RecG_wedge_OBF"/>
    <property type="match status" value="1"/>
</dbReference>
<dbReference type="PROSITE" id="PS51194">
    <property type="entry name" value="HELICASE_CTER"/>
    <property type="match status" value="1"/>
</dbReference>
<gene>
    <name evidence="10" type="ORF">FEF26_03615</name>
</gene>
<dbReference type="GO" id="GO:0003678">
    <property type="term" value="F:DNA helicase activity"/>
    <property type="evidence" value="ECO:0007669"/>
    <property type="project" value="TreeGrafter"/>
</dbReference>
<dbReference type="SUPFAM" id="SSF52540">
    <property type="entry name" value="P-loop containing nucleoside triphosphate hydrolases"/>
    <property type="match status" value="2"/>
</dbReference>
<dbReference type="Proteomes" id="UP000310458">
    <property type="component" value="Unassembled WGS sequence"/>
</dbReference>
<dbReference type="Gene3D" id="2.40.50.140">
    <property type="entry name" value="Nucleic acid-binding proteins"/>
    <property type="match status" value="1"/>
</dbReference>
<keyword evidence="7" id="KW-0234">DNA repair</keyword>
<dbReference type="InterPro" id="IPR001650">
    <property type="entry name" value="Helicase_C-like"/>
</dbReference>
<dbReference type="Gene3D" id="3.40.50.300">
    <property type="entry name" value="P-loop containing nucleotide triphosphate hydrolases"/>
    <property type="match status" value="2"/>
</dbReference>
<keyword evidence="5" id="KW-0067">ATP-binding</keyword>
<evidence type="ECO:0000256" key="6">
    <source>
        <dbReference type="ARBA" id="ARBA00023125"/>
    </source>
</evidence>
<dbReference type="EMBL" id="VAVZ01000007">
    <property type="protein sequence ID" value="TLP98814.1"/>
    <property type="molecule type" value="Genomic_DNA"/>
</dbReference>
<dbReference type="SMART" id="SM00487">
    <property type="entry name" value="DEXDc"/>
    <property type="match status" value="1"/>
</dbReference>
<dbReference type="OrthoDB" id="9804325at2"/>
<dbReference type="SMART" id="SM00490">
    <property type="entry name" value="HELICc"/>
    <property type="match status" value="1"/>
</dbReference>
<dbReference type="GO" id="GO:0016787">
    <property type="term" value="F:hydrolase activity"/>
    <property type="evidence" value="ECO:0007669"/>
    <property type="project" value="UniProtKB-KW"/>
</dbReference>
<evidence type="ECO:0000256" key="5">
    <source>
        <dbReference type="ARBA" id="ARBA00022840"/>
    </source>
</evidence>
<dbReference type="InterPro" id="IPR027417">
    <property type="entry name" value="P-loop_NTPase"/>
</dbReference>
<dbReference type="GO" id="GO:0003677">
    <property type="term" value="F:DNA binding"/>
    <property type="evidence" value="ECO:0007669"/>
    <property type="project" value="UniProtKB-KW"/>
</dbReference>
<reference evidence="10 11" key="1">
    <citation type="submission" date="2019-05" db="EMBL/GenBank/DDBJ databases">
        <title>Nesterenkonia sp. GY074 isolated from the Southern Atlantic Ocean.</title>
        <authorList>
            <person name="Zhang G."/>
        </authorList>
    </citation>
    <scope>NUCLEOTIDE SEQUENCE [LARGE SCALE GENOMIC DNA]</scope>
    <source>
        <strain evidence="10 11">GY074</strain>
    </source>
</reference>
<evidence type="ECO:0000256" key="2">
    <source>
        <dbReference type="ARBA" id="ARBA00022763"/>
    </source>
</evidence>
<dbReference type="SUPFAM" id="SSF50249">
    <property type="entry name" value="Nucleic acid-binding proteins"/>
    <property type="match status" value="1"/>
</dbReference>
<accession>A0A5R9BE46</accession>
<evidence type="ECO:0000256" key="7">
    <source>
        <dbReference type="ARBA" id="ARBA00023204"/>
    </source>
</evidence>
<name>A0A5R9BE46_9MICC</name>
<sequence>MTTILPDTSVDRVLGKEAKRLAKALDIRTVQQLLEHFPRRYIDANALSDFSELGEGEHVTFMAVVTRSTQRSFQRRRGFIVEVTVEDSHGSPLRMAYFNGYQARKDLVAGVRGLFHGKVTTFNGQLTLNNPAYDIHSTPEDAAATPMAQPALSSGPMALYPANRHITSWEIKRGITALLDVIDFSRWPDPVPRSIAEAETLPDLGAAYRMVHLPSVHGEHKDGLKRFRVQEALMMQGVLQRRRREASRSSGTSMPVTEAGLLCAFDAQLPFELTDGQQRSGELISQDLTQSSPMNRLLQGEVGSGKTLVALRAMLQVADAGAQSVLVAPTEVLATQHFRSLSRSLGALAEQPLPGDPQDTSKPRVKLTLLTGSQRPAERKQALLDIASGQAGLVVGTHAVLGKTVQFAQLGLVVIDEQHRFGVEQRSALRERFTPTPHMLVMSATPIPRSVAMTVFGDLELTVLDGLPGGRSPIETHLVPTMRGPAWIQRVWQRVAEQVRAGHQVYVVCPRITTSAPTAQEIDRQLEFRFGMLPGQQQTMLAAQSEQRSSAGTPITREWAEAFVSQDASVELIAERLASNEQLAGARLEALHGQLPPEAISETMSRFEAGQIDVLVATTVVEVGVDVPNATTMVILDAESFGMSTLHQLRGRIGRGSTSSNLCLLVTRMPESHPSVERLRQVAQHRDGMELARLDMARRREGDVLGASQSGKVSSLKHLRIIRDEDLIIRAAEHITRLSAEDPTWQTAPELAAAVEEWEQEHDDAAEYVSQG</sequence>
<comment type="caution">
    <text evidence="10">The sequence shown here is derived from an EMBL/GenBank/DDBJ whole genome shotgun (WGS) entry which is preliminary data.</text>
</comment>